<protein>
    <submittedName>
        <fullName evidence="11">Na+/H+ antiporter NhaC</fullName>
    </submittedName>
</protein>
<feature type="transmembrane region" description="Helical" evidence="9">
    <location>
        <begin position="235"/>
        <end position="254"/>
    </location>
</feature>
<keyword evidence="12" id="KW-1185">Reference proteome</keyword>
<keyword evidence="6 9" id="KW-1133">Transmembrane helix</keyword>
<gene>
    <name evidence="11" type="primary">nhaC</name>
    <name evidence="11" type="ORF">P4S50_00670</name>
</gene>
<feature type="transmembrane region" description="Helical" evidence="9">
    <location>
        <begin position="436"/>
        <end position="456"/>
    </location>
</feature>
<evidence type="ECO:0000256" key="2">
    <source>
        <dbReference type="ARBA" id="ARBA00022448"/>
    </source>
</evidence>
<dbReference type="Proteomes" id="UP001222800">
    <property type="component" value="Chromosome"/>
</dbReference>
<feature type="transmembrane region" description="Helical" evidence="9">
    <location>
        <begin position="12"/>
        <end position="30"/>
    </location>
</feature>
<feature type="transmembrane region" description="Helical" evidence="9">
    <location>
        <begin position="196"/>
        <end position="215"/>
    </location>
</feature>
<reference evidence="11 12" key="1">
    <citation type="submission" date="2023-03" db="EMBL/GenBank/DDBJ databases">
        <title>Complete genome sequence of Tepidibacter sp. SWIR-1, isolated from a deep-sea hydrothermal vent.</title>
        <authorList>
            <person name="Li X."/>
        </authorList>
    </citation>
    <scope>NUCLEOTIDE SEQUENCE [LARGE SCALE GENOMIC DNA]</scope>
    <source>
        <strain evidence="11 12">SWIR-1</strain>
    </source>
</reference>
<keyword evidence="3" id="KW-0050">Antiport</keyword>
<keyword evidence="7 9" id="KW-0472">Membrane</keyword>
<keyword evidence="2" id="KW-0813">Transport</keyword>
<keyword evidence="4" id="KW-1003">Cell membrane</keyword>
<comment type="similarity">
    <text evidence="8">Belongs to the NhaC Na(+)/H(+) (TC 2.A.35) antiporter family.</text>
</comment>
<evidence type="ECO:0000313" key="11">
    <source>
        <dbReference type="EMBL" id="WFD10618.1"/>
    </source>
</evidence>
<evidence type="ECO:0000256" key="5">
    <source>
        <dbReference type="ARBA" id="ARBA00022692"/>
    </source>
</evidence>
<sequence length="465" mass="49149">MTNERKPSFGASLGVFLGIVGILVVGILAFKMDIHILLSLGLILSCIVGIKSGFTLDELFEGMGQSLKNAMVALLIFVLIGTIIGSWIQAGTVPALIYYGLKFLSPKFFLPAGFIVCSITSFATGTSWGTAGTVGLAMMGMGMGLGIPAPAIAGMVVAGAAFGDKMSPMSDTTILAASSAQTDMYEHIKAMSYTTIPAYIISLIIYTVLGFKYTQTATMSSDQVVQLQNTLVDTFNLNPIVLLPIIVVLVLSFMKVPSVPALLLGTVLGTIIAIVFQGASLAESFSALNYGYTQASGIEMVDKLLIRGGIQNMMWTFSLAFIALCLGGVLETVGFLKVLIEKILLKVKSDAALVLVAMISTILGCAATSEVYLSIILNGSLYTEAFEKRGLKKSLLSRILEEGSTLVGPMIPWTTCGAFMAGALGVSSLELAPFALLNWINPLISVVLAYCGVFVFKEIKGKKAV</sequence>
<evidence type="ECO:0000256" key="7">
    <source>
        <dbReference type="ARBA" id="ARBA00023136"/>
    </source>
</evidence>
<evidence type="ECO:0000256" key="9">
    <source>
        <dbReference type="SAM" id="Phobius"/>
    </source>
</evidence>
<feature type="transmembrane region" description="Helical" evidence="9">
    <location>
        <begin position="37"/>
        <end position="54"/>
    </location>
</feature>
<dbReference type="RefSeq" id="WP_277732585.1">
    <property type="nucleotide sequence ID" value="NZ_CP120733.1"/>
</dbReference>
<evidence type="ECO:0000256" key="1">
    <source>
        <dbReference type="ARBA" id="ARBA00004651"/>
    </source>
</evidence>
<dbReference type="PANTHER" id="PTHR33451:SF3">
    <property type="entry name" value="MALATE-2H(+)_NA(+)-LACTATE ANTIPORTER"/>
    <property type="match status" value="1"/>
</dbReference>
<comment type="subcellular location">
    <subcellularLocation>
        <location evidence="1">Cell membrane</location>
        <topology evidence="1">Multi-pass membrane protein</topology>
    </subcellularLocation>
</comment>
<proteinExistence type="inferred from homology"/>
<dbReference type="Pfam" id="PF03553">
    <property type="entry name" value="Na_H_antiporter"/>
    <property type="match status" value="1"/>
</dbReference>
<feature type="transmembrane region" description="Helical" evidence="9">
    <location>
        <begin position="261"/>
        <end position="282"/>
    </location>
</feature>
<evidence type="ECO:0000256" key="3">
    <source>
        <dbReference type="ARBA" id="ARBA00022449"/>
    </source>
</evidence>
<dbReference type="EMBL" id="CP120733">
    <property type="protein sequence ID" value="WFD10618.1"/>
    <property type="molecule type" value="Genomic_DNA"/>
</dbReference>
<evidence type="ECO:0000259" key="10">
    <source>
        <dbReference type="Pfam" id="PF03553"/>
    </source>
</evidence>
<dbReference type="PANTHER" id="PTHR33451">
    <property type="entry name" value="MALATE-2H(+)/NA(+)-LACTATE ANTIPORTER"/>
    <property type="match status" value="1"/>
</dbReference>
<evidence type="ECO:0000256" key="8">
    <source>
        <dbReference type="ARBA" id="ARBA00038435"/>
    </source>
</evidence>
<dbReference type="InterPro" id="IPR018461">
    <property type="entry name" value="Na/H_Antiport_NhaC-like_C"/>
</dbReference>
<accession>A0ABY8EIH1</accession>
<dbReference type="NCBIfam" id="TIGR00931">
    <property type="entry name" value="antiport_nhaC"/>
    <property type="match status" value="1"/>
</dbReference>
<feature type="transmembrane region" description="Helical" evidence="9">
    <location>
        <begin position="134"/>
        <end position="162"/>
    </location>
</feature>
<feature type="domain" description="Na+/H+ antiporter NhaC-like C-terminal" evidence="10">
    <location>
        <begin position="159"/>
        <end position="453"/>
    </location>
</feature>
<evidence type="ECO:0000256" key="4">
    <source>
        <dbReference type="ARBA" id="ARBA00022475"/>
    </source>
</evidence>
<keyword evidence="5 9" id="KW-0812">Transmembrane</keyword>
<feature type="transmembrane region" description="Helical" evidence="9">
    <location>
        <begin position="352"/>
        <end position="377"/>
    </location>
</feature>
<dbReference type="InterPro" id="IPR004770">
    <property type="entry name" value="Na/H_antiport_NhaC"/>
</dbReference>
<feature type="transmembrane region" description="Helical" evidence="9">
    <location>
        <begin position="314"/>
        <end position="340"/>
    </location>
</feature>
<organism evidence="11 12">
    <name type="scientific">Tepidibacter hydrothermalis</name>
    <dbReference type="NCBI Taxonomy" id="3036126"/>
    <lineage>
        <taxon>Bacteria</taxon>
        <taxon>Bacillati</taxon>
        <taxon>Bacillota</taxon>
        <taxon>Clostridia</taxon>
        <taxon>Peptostreptococcales</taxon>
        <taxon>Peptostreptococcaceae</taxon>
        <taxon>Tepidibacter</taxon>
    </lineage>
</organism>
<feature type="transmembrane region" description="Helical" evidence="9">
    <location>
        <begin position="108"/>
        <end position="128"/>
    </location>
</feature>
<name>A0ABY8EIH1_9FIRM</name>
<evidence type="ECO:0000313" key="12">
    <source>
        <dbReference type="Proteomes" id="UP001222800"/>
    </source>
</evidence>
<feature type="transmembrane region" description="Helical" evidence="9">
    <location>
        <begin position="74"/>
        <end position="101"/>
    </location>
</feature>
<evidence type="ECO:0000256" key="6">
    <source>
        <dbReference type="ARBA" id="ARBA00022989"/>
    </source>
</evidence>
<dbReference type="InterPro" id="IPR052180">
    <property type="entry name" value="NhaC_Na-H+_Antiporter"/>
</dbReference>